<reference evidence="1" key="1">
    <citation type="journal article" date="2014" name="Front. Microbiol.">
        <title>High frequency of phylogenetically diverse reductive dehalogenase-homologous genes in deep subseafloor sedimentary metagenomes.</title>
        <authorList>
            <person name="Kawai M."/>
            <person name="Futagami T."/>
            <person name="Toyoda A."/>
            <person name="Takaki Y."/>
            <person name="Nishi S."/>
            <person name="Hori S."/>
            <person name="Arai W."/>
            <person name="Tsubouchi T."/>
            <person name="Morono Y."/>
            <person name="Uchiyama I."/>
            <person name="Ito T."/>
            <person name="Fujiyama A."/>
            <person name="Inagaki F."/>
            <person name="Takami H."/>
        </authorList>
    </citation>
    <scope>NUCLEOTIDE SEQUENCE</scope>
    <source>
        <strain evidence="1">Expedition CK06-06</strain>
    </source>
</reference>
<name>X0XAU8_9ZZZZ</name>
<dbReference type="AlphaFoldDB" id="X0XAU8"/>
<organism evidence="1">
    <name type="scientific">marine sediment metagenome</name>
    <dbReference type="NCBI Taxonomy" id="412755"/>
    <lineage>
        <taxon>unclassified sequences</taxon>
        <taxon>metagenomes</taxon>
        <taxon>ecological metagenomes</taxon>
    </lineage>
</organism>
<comment type="caution">
    <text evidence="1">The sequence shown here is derived from an EMBL/GenBank/DDBJ whole genome shotgun (WGS) entry which is preliminary data.</text>
</comment>
<accession>X0XAU8</accession>
<dbReference type="EMBL" id="BARS01044101">
    <property type="protein sequence ID" value="GAG32517.1"/>
    <property type="molecule type" value="Genomic_DNA"/>
</dbReference>
<gene>
    <name evidence="1" type="ORF">S01H1_66676</name>
</gene>
<sequence length="80" mass="9498">MQVDKIKRINRLVWYAHKLCVSAQVNFEQLEAIEWELLELFDYRHPEFEARCIAAVVYEGHTINQAIQAIYDHKKSKNGH</sequence>
<proteinExistence type="predicted"/>
<evidence type="ECO:0000313" key="1">
    <source>
        <dbReference type="EMBL" id="GAG32517.1"/>
    </source>
</evidence>
<protein>
    <submittedName>
        <fullName evidence="1">Uncharacterized protein</fullName>
    </submittedName>
</protein>